<evidence type="ECO:0008006" key="7">
    <source>
        <dbReference type="Google" id="ProtNLM"/>
    </source>
</evidence>
<feature type="region of interest" description="Disordered" evidence="2">
    <location>
        <begin position="83"/>
        <end position="115"/>
    </location>
</feature>
<dbReference type="Proteomes" id="UP000078555">
    <property type="component" value="Unassembled WGS sequence"/>
</dbReference>
<dbReference type="Pfam" id="PF02493">
    <property type="entry name" value="MORN"/>
    <property type="match status" value="6"/>
</dbReference>
<evidence type="ECO:0000313" key="5">
    <source>
        <dbReference type="Proteomes" id="UP000078550"/>
    </source>
</evidence>
<keyword evidence="1" id="KW-0677">Repeat</keyword>
<evidence type="ECO:0000313" key="6">
    <source>
        <dbReference type="Proteomes" id="UP000078555"/>
    </source>
</evidence>
<dbReference type="PANTHER" id="PTHR23084">
    <property type="entry name" value="PHOSPHATIDYLINOSITOL-4-PHOSPHATE 5-KINASE RELATED"/>
    <property type="match status" value="1"/>
</dbReference>
<sequence length="1321" mass="153432">MIQLFLQLCLACRENVQNNAQQKKSKKLIIKQFRDSTRSEAGENSIYEIGNDIEETFGEDVENVKFNADDLSYFFTKSGELEDGVEEETEETISNAGEATAGEVAEKHSERSSGGGKTVGRYKKIKMLFDPAVCGPYICCVVIIKKEENIEIEFIYPNIIDKTEVDNFLKKRKKKNRVKTITPFNVWYRYERDWVEDVKTLIFERIYLFKEINMSNVLCDFYNYKTGNIDTEYNIMYGLSGNRYYIIAMDYLEDHMCKEIVVISQVPYFDFICSQFHENMQRFVATRTTQVRNQVGSEIRGEIETYNGGEGHEIIAQFVDNLSGSEAFEKLTYKSLYATVIDEVAQVNNLKVKNILVFLKGILLEKKIALVCSKKGNGCRILLLFLSFIPDVINLGFNTKNYEEKFDEWLRLKLPLILFHEKYILLLHVNNLQLFNEYTFEKNYLICTNTDSDVHNFVKNDVDILYYTDQDDLVIKKKNLTSALTLTKYENSYLKKMHSFFKSFFVNFSSLFFENTKLKEDNVRNNAQPLACLSPSVSKYSSGVLGDTSGGDTNEDEKRQVSPSEGVFNSGKDEKTSQGTISNKGEIYREDKSGGEDERGEKSNTILPKITGTSGIDCGNVVVGCSLIGGGMDEVVDCNEYIDDEDDVCIINIKSVNMQQKKCILPVENGDDLPSNETKCGKEKKKEYEQVEEKYIADLRNHFHVYFKNFFLLSKENYEDGVKEIREEYEVNYNHLFLEMWQETKNYSFFIEKDFKMNKFLKIAEQNNVLFDKKGMKNYIFVDDLLIIEKKEKEIDIKKEKINTYVKEVLLISLEGYTYEGSYCMLKNCKQGIGKYMYNIYDIIFHGEWENNNMNGSGHLLCNNKFKYFGKFKNNLFHGNGLYVDYSLNQYEGEFLNGYFNGNGKLIFNKNTYMGIFKNNNLIGKGKILYENGFIYTGQIKNFLPHGYGFWSYNNTITFEGYFVEGKKNGHGILTINCNSRSDETFYIEGKWKNDNPVLRKKFNVIFPNKDKYIGKMYILSSNQERDNNTCHNLCTDNTLAKRVNKELTAVKKLIENQIGAANQDMHSRESVTLESNNLETFTKNESTATTLPTRIHYDNAEEETKKVTNIMSLVTTEDVTSTASYHIKSANTHLENVKMVEKNILREKFEIVIKTKEKKLLRKCFDILDKSWIYNTENKMKKNKDVVQYLKQKNLFLIPHKKGLSIIYSKKKENYDGKFCLGMKHGYGISVYGNVNRYEGYWYRGMKHGYGILYEGDNIYYAHFNYDKLIQKEKILPEQVPNYKPTKGQVTAKHRVKNFLINQSFFDYGNFLSSTLRRYL</sequence>
<dbReference type="EMBL" id="FLRD01000096">
    <property type="protein sequence ID" value="SBT36454.1"/>
    <property type="molecule type" value="Genomic_DNA"/>
</dbReference>
<feature type="compositionally biased region" description="Basic and acidic residues" evidence="2">
    <location>
        <begin position="586"/>
        <end position="602"/>
    </location>
</feature>
<evidence type="ECO:0000313" key="4">
    <source>
        <dbReference type="EMBL" id="SBT36829.1"/>
    </source>
</evidence>
<reference evidence="4" key="1">
    <citation type="submission" date="2016-05" db="EMBL/GenBank/DDBJ databases">
        <authorList>
            <person name="Lavstsen T."/>
            <person name="Jespersen J.S."/>
        </authorList>
    </citation>
    <scope>NUCLEOTIDE SEQUENCE [LARGE SCALE GENOMIC DNA]</scope>
</reference>
<evidence type="ECO:0000256" key="2">
    <source>
        <dbReference type="SAM" id="MobiDB-lite"/>
    </source>
</evidence>
<evidence type="ECO:0000313" key="3">
    <source>
        <dbReference type="EMBL" id="SBT36454.1"/>
    </source>
</evidence>
<organism evidence="4 5">
    <name type="scientific">Plasmodium ovale wallikeri</name>
    <dbReference type="NCBI Taxonomy" id="864142"/>
    <lineage>
        <taxon>Eukaryota</taxon>
        <taxon>Sar</taxon>
        <taxon>Alveolata</taxon>
        <taxon>Apicomplexa</taxon>
        <taxon>Aconoidasida</taxon>
        <taxon>Haemosporida</taxon>
        <taxon>Plasmodiidae</taxon>
        <taxon>Plasmodium</taxon>
        <taxon>Plasmodium (Plasmodium)</taxon>
    </lineage>
</organism>
<feature type="region of interest" description="Disordered" evidence="2">
    <location>
        <begin position="543"/>
        <end position="606"/>
    </location>
</feature>
<dbReference type="PANTHER" id="PTHR23084:SF263">
    <property type="entry name" value="MORN REPEAT-CONTAINING PROTEIN 1"/>
    <property type="match status" value="1"/>
</dbReference>
<name>A0A1A8YZ13_PLAOA</name>
<dbReference type="SUPFAM" id="SSF82185">
    <property type="entry name" value="Histone H3 K4-specific methyltransferase SET7/9 N-terminal domain"/>
    <property type="match status" value="2"/>
</dbReference>
<gene>
    <name evidence="3" type="ORF">POVWA1_032490</name>
    <name evidence="4" type="ORF">POVWA2_032110</name>
</gene>
<accession>A0A1A8YZ13</accession>
<dbReference type="Proteomes" id="UP000078550">
    <property type="component" value="Unassembled WGS sequence"/>
</dbReference>
<dbReference type="Gene3D" id="2.20.110.10">
    <property type="entry name" value="Histone H3 K4-specific methyltransferase SET7/9 N-terminal domain"/>
    <property type="match status" value="2"/>
</dbReference>
<protein>
    <recommendedName>
        <fullName evidence="7">MORN repeat protein</fullName>
    </recommendedName>
</protein>
<dbReference type="SMART" id="SM00698">
    <property type="entry name" value="MORN"/>
    <property type="match status" value="8"/>
</dbReference>
<proteinExistence type="predicted"/>
<evidence type="ECO:0000256" key="1">
    <source>
        <dbReference type="ARBA" id="ARBA00022737"/>
    </source>
</evidence>
<reference evidence="5 6" key="2">
    <citation type="submission" date="2016-05" db="EMBL/GenBank/DDBJ databases">
        <authorList>
            <person name="Naeem Raeece"/>
        </authorList>
    </citation>
    <scope>NUCLEOTIDE SEQUENCE [LARGE SCALE GENOMIC DNA]</scope>
</reference>
<dbReference type="EMBL" id="FLRE01000126">
    <property type="protein sequence ID" value="SBT36829.1"/>
    <property type="molecule type" value="Genomic_DNA"/>
</dbReference>
<dbReference type="InterPro" id="IPR003409">
    <property type="entry name" value="MORN"/>
</dbReference>
<keyword evidence="6" id="KW-1185">Reference proteome</keyword>